<dbReference type="InterPro" id="IPR006447">
    <property type="entry name" value="Myb_dom_plants"/>
</dbReference>
<evidence type="ECO:0000313" key="9">
    <source>
        <dbReference type="EMBL" id="KAK3028047.1"/>
    </source>
</evidence>
<dbReference type="SUPFAM" id="SSF46689">
    <property type="entry name" value="Homeodomain-like"/>
    <property type="match status" value="1"/>
</dbReference>
<evidence type="ECO:0000259" key="7">
    <source>
        <dbReference type="PROSITE" id="PS50110"/>
    </source>
</evidence>
<dbReference type="SUPFAM" id="SSF52172">
    <property type="entry name" value="CheY-like"/>
    <property type="match status" value="1"/>
</dbReference>
<dbReference type="NCBIfam" id="TIGR01557">
    <property type="entry name" value="myb_SHAQKYF"/>
    <property type="match status" value="1"/>
</dbReference>
<dbReference type="PANTHER" id="PTHR31442">
    <property type="entry name" value="HOMEODOMAIN-LIKE SUPERFAMILY PROTEIN-RELATED"/>
    <property type="match status" value="1"/>
</dbReference>
<feature type="modified residue" description="4-aspartylphosphate" evidence="5">
    <location>
        <position position="72"/>
    </location>
</feature>
<keyword evidence="5" id="KW-0597">Phosphoprotein</keyword>
<dbReference type="EMBL" id="JAVXUP010000430">
    <property type="protein sequence ID" value="KAK3028047.1"/>
    <property type="molecule type" value="Genomic_DNA"/>
</dbReference>
<evidence type="ECO:0008006" key="11">
    <source>
        <dbReference type="Google" id="ProtNLM"/>
    </source>
</evidence>
<name>A0AA88WI44_9ASTE</name>
<comment type="subcellular location">
    <subcellularLocation>
        <location evidence="1">Nucleus</location>
    </subcellularLocation>
</comment>
<dbReference type="GO" id="GO:0000160">
    <property type="term" value="P:phosphorelay signal transduction system"/>
    <property type="evidence" value="ECO:0007669"/>
    <property type="project" value="InterPro"/>
</dbReference>
<feature type="region of interest" description="Disordered" evidence="6">
    <location>
        <begin position="489"/>
        <end position="508"/>
    </location>
</feature>
<dbReference type="SMART" id="SM00448">
    <property type="entry name" value="REC"/>
    <property type="match status" value="1"/>
</dbReference>
<comment type="caution">
    <text evidence="9">The sequence shown here is derived from an EMBL/GenBank/DDBJ whole genome shotgun (WGS) entry which is preliminary data.</text>
</comment>
<dbReference type="InterPro" id="IPR011006">
    <property type="entry name" value="CheY-like_superfamily"/>
</dbReference>
<evidence type="ECO:0000256" key="2">
    <source>
        <dbReference type="ARBA" id="ARBA00023015"/>
    </source>
</evidence>
<keyword evidence="2" id="KW-0805">Transcription regulation</keyword>
<feature type="domain" description="HTH myb-type" evidence="8">
    <location>
        <begin position="223"/>
        <end position="274"/>
    </location>
</feature>
<dbReference type="AlphaFoldDB" id="A0AA88WI44"/>
<dbReference type="InterPro" id="IPR017930">
    <property type="entry name" value="Myb_dom"/>
</dbReference>
<sequence>MREAGVPSRRDEGSIFTRKIRVLLVDHNKDWLVSTANVLDACAYNVTAVEHAKTALLVLSERKDDIDLVIVDIDIPDLDALTLLRLAVNMDLLAILMSANEDDMMIKRAIEIGAFLMIEKPVTKEVLKYLWQDVMWQRTIRKDIKYGEKDKRLSQMSIMDENLKRDDESNGKPSKEDKGSETSDKHNHGTSTKTIKSRKSARKDDQGNNNNGGRVKRKVCTEWTDELHSKFMDAVGQLGEGRCYPKEILELMKVPGLTRMQVASHLQKCRNDNWRAPEERRSHPPCAPASYKHNNNSNSNYPQQKSGPRKFGLMPHLLKKPNNAQPHLHEGPEILHPSMEMEQHINPQPYFEPQQYGSQTFAQNFAVENMEPLGANKILSGAYNTVDQLDISDVNSHQKFGTLADMTYHQALDPVLPDFSSARFGRTSYVDSSSQRQPPTETFGFFSALDDFAQNYPSFPEGSLIDQSLKAPNPVVDFEGYSEQLPVAPNTETKGEWMPETSNIFGES</sequence>
<gene>
    <name evidence="9" type="ORF">RJ639_038620</name>
</gene>
<dbReference type="InterPro" id="IPR009057">
    <property type="entry name" value="Homeodomain-like_sf"/>
</dbReference>
<dbReference type="PANTHER" id="PTHR31442:SF32">
    <property type="entry name" value="TWO-COMPONENT RESPONSE REGULATOR ORR21-LIKE"/>
    <property type="match status" value="1"/>
</dbReference>
<dbReference type="Gene3D" id="3.40.50.2300">
    <property type="match status" value="1"/>
</dbReference>
<dbReference type="Gene3D" id="1.10.10.60">
    <property type="entry name" value="Homeodomain-like"/>
    <property type="match status" value="1"/>
</dbReference>
<reference evidence="9" key="1">
    <citation type="submission" date="2022-12" db="EMBL/GenBank/DDBJ databases">
        <title>Draft genome assemblies for two species of Escallonia (Escalloniales).</title>
        <authorList>
            <person name="Chanderbali A."/>
            <person name="Dervinis C."/>
            <person name="Anghel I."/>
            <person name="Soltis D."/>
            <person name="Soltis P."/>
            <person name="Zapata F."/>
        </authorList>
    </citation>
    <scope>NUCLEOTIDE SEQUENCE</scope>
    <source>
        <strain evidence="9">UCBG64.0493</strain>
        <tissue evidence="9">Leaf</tissue>
    </source>
</reference>
<dbReference type="FunFam" id="1.10.10.60:FF:000007">
    <property type="entry name" value="Two-component response regulator"/>
    <property type="match status" value="1"/>
</dbReference>
<feature type="compositionally biased region" description="Basic and acidic residues" evidence="6">
    <location>
        <begin position="273"/>
        <end position="282"/>
    </location>
</feature>
<keyword evidence="4" id="KW-0539">Nucleus</keyword>
<dbReference type="GO" id="GO:0003700">
    <property type="term" value="F:DNA-binding transcription factor activity"/>
    <property type="evidence" value="ECO:0007669"/>
    <property type="project" value="InterPro"/>
</dbReference>
<feature type="region of interest" description="Disordered" evidence="6">
    <location>
        <begin position="273"/>
        <end position="307"/>
    </location>
</feature>
<dbReference type="InterPro" id="IPR001789">
    <property type="entry name" value="Sig_transdc_resp-reg_receiver"/>
</dbReference>
<feature type="region of interest" description="Disordered" evidence="6">
    <location>
        <begin position="157"/>
        <end position="216"/>
    </location>
</feature>
<dbReference type="GO" id="GO:0005634">
    <property type="term" value="C:nucleus"/>
    <property type="evidence" value="ECO:0007669"/>
    <property type="project" value="UniProtKB-SubCell"/>
</dbReference>
<dbReference type="InterPro" id="IPR044841">
    <property type="entry name" value="LUX/BOA-like"/>
</dbReference>
<dbReference type="InterPro" id="IPR001005">
    <property type="entry name" value="SANT/Myb"/>
</dbReference>
<feature type="domain" description="Response regulatory" evidence="7">
    <location>
        <begin position="21"/>
        <end position="135"/>
    </location>
</feature>
<evidence type="ECO:0000256" key="1">
    <source>
        <dbReference type="ARBA" id="ARBA00004123"/>
    </source>
</evidence>
<keyword evidence="10" id="KW-1185">Reference proteome</keyword>
<dbReference type="Pfam" id="PF00249">
    <property type="entry name" value="Myb_DNA-binding"/>
    <property type="match status" value="1"/>
</dbReference>
<feature type="compositionally biased region" description="Basic and acidic residues" evidence="6">
    <location>
        <begin position="161"/>
        <end position="187"/>
    </location>
</feature>
<dbReference type="GO" id="GO:0003677">
    <property type="term" value="F:DNA binding"/>
    <property type="evidence" value="ECO:0007669"/>
    <property type="project" value="InterPro"/>
</dbReference>
<dbReference type="Proteomes" id="UP001188597">
    <property type="component" value="Unassembled WGS sequence"/>
</dbReference>
<dbReference type="PROSITE" id="PS50110">
    <property type="entry name" value="RESPONSE_REGULATORY"/>
    <property type="match status" value="1"/>
</dbReference>
<evidence type="ECO:0000256" key="3">
    <source>
        <dbReference type="ARBA" id="ARBA00023163"/>
    </source>
</evidence>
<dbReference type="Pfam" id="PF00072">
    <property type="entry name" value="Response_reg"/>
    <property type="match status" value="1"/>
</dbReference>
<accession>A0AA88WI44</accession>
<proteinExistence type="predicted"/>
<protein>
    <recommendedName>
        <fullName evidence="11">Two-component response regulator</fullName>
    </recommendedName>
</protein>
<evidence type="ECO:0000256" key="6">
    <source>
        <dbReference type="SAM" id="MobiDB-lite"/>
    </source>
</evidence>
<organism evidence="9 10">
    <name type="scientific">Escallonia herrerae</name>
    <dbReference type="NCBI Taxonomy" id="1293975"/>
    <lineage>
        <taxon>Eukaryota</taxon>
        <taxon>Viridiplantae</taxon>
        <taxon>Streptophyta</taxon>
        <taxon>Embryophyta</taxon>
        <taxon>Tracheophyta</taxon>
        <taxon>Spermatophyta</taxon>
        <taxon>Magnoliopsida</taxon>
        <taxon>eudicotyledons</taxon>
        <taxon>Gunneridae</taxon>
        <taxon>Pentapetalae</taxon>
        <taxon>asterids</taxon>
        <taxon>campanulids</taxon>
        <taxon>Escalloniales</taxon>
        <taxon>Escalloniaceae</taxon>
        <taxon>Escallonia</taxon>
    </lineage>
</organism>
<evidence type="ECO:0000313" key="10">
    <source>
        <dbReference type="Proteomes" id="UP001188597"/>
    </source>
</evidence>
<evidence type="ECO:0000256" key="4">
    <source>
        <dbReference type="ARBA" id="ARBA00023242"/>
    </source>
</evidence>
<evidence type="ECO:0000259" key="8">
    <source>
        <dbReference type="PROSITE" id="PS51294"/>
    </source>
</evidence>
<dbReference type="PROSITE" id="PS51294">
    <property type="entry name" value="HTH_MYB"/>
    <property type="match status" value="1"/>
</dbReference>
<keyword evidence="3" id="KW-0804">Transcription</keyword>
<evidence type="ECO:0000256" key="5">
    <source>
        <dbReference type="PROSITE-ProRule" id="PRU00169"/>
    </source>
</evidence>